<dbReference type="PANTHER" id="PTHR13593">
    <property type="match status" value="1"/>
</dbReference>
<reference evidence="7 8" key="1">
    <citation type="submission" date="2019-02" db="EMBL/GenBank/DDBJ databases">
        <title>Genomic Encyclopedia of Type Strains, Phase IV (KMG-IV): sequencing the most valuable type-strain genomes for metagenomic binning, comparative biology and taxonomic classification.</title>
        <authorList>
            <person name="Goeker M."/>
        </authorList>
    </citation>
    <scope>NUCLEOTIDE SEQUENCE [LARGE SCALE GENOMIC DNA]</scope>
    <source>
        <strain evidence="7 8">DSM 101727</strain>
    </source>
</reference>
<dbReference type="Pfam" id="PF00388">
    <property type="entry name" value="PI-PLC-X"/>
    <property type="match status" value="1"/>
</dbReference>
<dbReference type="InterPro" id="IPR000909">
    <property type="entry name" value="PLipase_C_PInositol-sp_X_dom"/>
</dbReference>
<dbReference type="GO" id="GO:0006629">
    <property type="term" value="P:lipid metabolic process"/>
    <property type="evidence" value="ECO:0007669"/>
    <property type="project" value="InterPro"/>
</dbReference>
<dbReference type="SUPFAM" id="SSF51695">
    <property type="entry name" value="PLC-like phosphodiesterases"/>
    <property type="match status" value="1"/>
</dbReference>
<gene>
    <name evidence="7" type="ORF">EV193_102510</name>
</gene>
<dbReference type="InterPro" id="IPR051057">
    <property type="entry name" value="PI-PLC_domain"/>
</dbReference>
<dbReference type="InterPro" id="IPR006311">
    <property type="entry name" value="TAT_signal"/>
</dbReference>
<evidence type="ECO:0000313" key="8">
    <source>
        <dbReference type="Proteomes" id="UP000294257"/>
    </source>
</evidence>
<dbReference type="PANTHER" id="PTHR13593:SF113">
    <property type="entry name" value="SI:DKEY-266F7.9"/>
    <property type="match status" value="1"/>
</dbReference>
<evidence type="ECO:0000256" key="3">
    <source>
        <dbReference type="ARBA" id="ARBA00019758"/>
    </source>
</evidence>
<feature type="domain" description="Phosphatidylinositol-specific phospholipase C X" evidence="6">
    <location>
        <begin position="48"/>
        <end position="187"/>
    </location>
</feature>
<evidence type="ECO:0000313" key="7">
    <source>
        <dbReference type="EMBL" id="RZS43530.1"/>
    </source>
</evidence>
<proteinExistence type="predicted"/>
<comment type="catalytic activity">
    <reaction evidence="1">
        <text>a 1,2-diacyl-sn-glycero-3-phospho-(1D-myo-inositol) = 1D-myo-inositol 1,2-cyclic phosphate + a 1,2-diacyl-sn-glycerol</text>
        <dbReference type="Rhea" id="RHEA:17093"/>
        <dbReference type="ChEBI" id="CHEBI:17815"/>
        <dbReference type="ChEBI" id="CHEBI:57880"/>
        <dbReference type="ChEBI" id="CHEBI:58484"/>
        <dbReference type="EC" id="4.6.1.13"/>
    </reaction>
</comment>
<dbReference type="InterPro" id="IPR017946">
    <property type="entry name" value="PLC-like_Pdiesterase_TIM-brl"/>
</dbReference>
<evidence type="ECO:0000259" key="6">
    <source>
        <dbReference type="SMART" id="SM00148"/>
    </source>
</evidence>
<dbReference type="Proteomes" id="UP000294257">
    <property type="component" value="Unassembled WGS sequence"/>
</dbReference>
<sequence length="301" mass="32952">MGNGEALSRRAFVRSAAALGVATAGLAAGAIPAHGAAVPQAADWMSELDQAMPLSRISLPGTHGSGARYGGALVINQDLTITEQLAAGARFLDVRCRAIDGVFAIHHDRFFQEIMFGDVLNDCQAFLSAHSRETVLMRVKQEYSTAPDTEFGAIFADYRRQWPNLFYTESRIPRLAESQGKVVVLADNGGVPGIRWNSPLLDISDDYDIGTIWEQESRKWPGVRAHFESARTTPPAEKAYITFTSSSGWALWPRDADTNIWPWVTDYLNGLDVTAKPIIGVVAMDFTTAAKAEQVYRLNFG</sequence>
<evidence type="ECO:0000256" key="2">
    <source>
        <dbReference type="ARBA" id="ARBA00012581"/>
    </source>
</evidence>
<evidence type="ECO:0000256" key="5">
    <source>
        <dbReference type="ARBA" id="ARBA00030782"/>
    </source>
</evidence>
<dbReference type="SMART" id="SM00148">
    <property type="entry name" value="PLCXc"/>
    <property type="match status" value="1"/>
</dbReference>
<dbReference type="Gene3D" id="3.20.20.190">
    <property type="entry name" value="Phosphatidylinositol (PI) phosphodiesterase"/>
    <property type="match status" value="1"/>
</dbReference>
<dbReference type="AlphaFoldDB" id="A0A4Q7L432"/>
<dbReference type="GO" id="GO:0008081">
    <property type="term" value="F:phosphoric diester hydrolase activity"/>
    <property type="evidence" value="ECO:0007669"/>
    <property type="project" value="InterPro"/>
</dbReference>
<dbReference type="PROSITE" id="PS50007">
    <property type="entry name" value="PIPLC_X_DOMAIN"/>
    <property type="match status" value="1"/>
</dbReference>
<dbReference type="GO" id="GO:0004436">
    <property type="term" value="F:phosphatidylinositol diacylglycerol-lyase activity"/>
    <property type="evidence" value="ECO:0007669"/>
    <property type="project" value="UniProtKB-EC"/>
</dbReference>
<evidence type="ECO:0000256" key="1">
    <source>
        <dbReference type="ARBA" id="ARBA00001316"/>
    </source>
</evidence>
<dbReference type="EC" id="4.6.1.13" evidence="2"/>
<protein>
    <recommendedName>
        <fullName evidence="3">1-phosphatidylinositol phosphodiesterase</fullName>
        <ecNumber evidence="2">4.6.1.13</ecNumber>
    </recommendedName>
    <alternativeName>
        <fullName evidence="4">Phosphatidylinositol diacylglycerol-lyase</fullName>
    </alternativeName>
    <alternativeName>
        <fullName evidence="5">Phosphatidylinositol-specific phospholipase C</fullName>
    </alternativeName>
</protein>
<comment type="caution">
    <text evidence="7">The sequence shown here is derived from an EMBL/GenBank/DDBJ whole genome shotgun (WGS) entry which is preliminary data.</text>
</comment>
<organism evidence="7 8">
    <name type="scientific">Herbihabitans rhizosphaerae</name>
    <dbReference type="NCBI Taxonomy" id="1872711"/>
    <lineage>
        <taxon>Bacteria</taxon>
        <taxon>Bacillati</taxon>
        <taxon>Actinomycetota</taxon>
        <taxon>Actinomycetes</taxon>
        <taxon>Pseudonocardiales</taxon>
        <taxon>Pseudonocardiaceae</taxon>
        <taxon>Herbihabitans</taxon>
    </lineage>
</organism>
<dbReference type="CDD" id="cd08586">
    <property type="entry name" value="PI-PLCc_BcPLC_like"/>
    <property type="match status" value="1"/>
</dbReference>
<dbReference type="PROSITE" id="PS51318">
    <property type="entry name" value="TAT"/>
    <property type="match status" value="1"/>
</dbReference>
<accession>A0A4Q7L432</accession>
<dbReference type="EMBL" id="SGWQ01000002">
    <property type="protein sequence ID" value="RZS43530.1"/>
    <property type="molecule type" value="Genomic_DNA"/>
</dbReference>
<keyword evidence="8" id="KW-1185">Reference proteome</keyword>
<evidence type="ECO:0000256" key="4">
    <source>
        <dbReference type="ARBA" id="ARBA00030474"/>
    </source>
</evidence>
<name>A0A4Q7L432_9PSEU</name>
<dbReference type="RefSeq" id="WP_165401286.1">
    <property type="nucleotide sequence ID" value="NZ_SGWQ01000002.1"/>
</dbReference>